<dbReference type="InterPro" id="IPR001841">
    <property type="entry name" value="Znf_RING"/>
</dbReference>
<dbReference type="Gene3D" id="2.30.130.40">
    <property type="entry name" value="LON domain-like"/>
    <property type="match status" value="1"/>
</dbReference>
<keyword evidence="2 4" id="KW-0863">Zinc-finger</keyword>
<evidence type="ECO:0000256" key="2">
    <source>
        <dbReference type="ARBA" id="ARBA00022771"/>
    </source>
</evidence>
<dbReference type="PROSITE" id="PS00518">
    <property type="entry name" value="ZF_RING_1"/>
    <property type="match status" value="1"/>
</dbReference>
<evidence type="ECO:0000256" key="1">
    <source>
        <dbReference type="ARBA" id="ARBA00022723"/>
    </source>
</evidence>
<dbReference type="EMBL" id="SOSA01000477">
    <property type="protein sequence ID" value="THC90823.1"/>
    <property type="molecule type" value="Genomic_DNA"/>
</dbReference>
<feature type="domain" description="Lon N-terminal" evidence="7">
    <location>
        <begin position="236"/>
        <end position="464"/>
    </location>
</feature>
<feature type="compositionally biased region" description="Basic and acidic residues" evidence="5">
    <location>
        <begin position="550"/>
        <end position="563"/>
    </location>
</feature>
<dbReference type="VEuPathDB" id="FungiDB:EYZ11_009709"/>
<sequence length="586" mass="65972">MFPLFTTAACTTTASMRERPNEDRKQGFTCLWEGIDENCAGEHCVADCGGDILLARLVDVFEEVLGASSTTVQGGFRVIWHSIERDTGKWIEKSSTCQGRGLLEGIYDLAKRGLFDYDASEVKYELDGHVKQDDGVLSKLMDAMQSELDCHVCYSPIVDPLTTSCGHTFCRGCVIMIMNHSDLCPVCRRKLNVDSTVHVEPSNQRIAGLLETLFPEQTASRREAVAQEGADTDNDETKLPLFVSSLSLPTVPTFLHIFEPRYRLMMRRVMRSRNHQFGMIIPNRGGRSQGVLGRSRFMQYGTVVVVERYEPLPDGRSLVIVTGQSRFKVLGSEFVDGYHIGRIQRVNDMSITEEERQESMETSALSGFNETNSSDKEKALDAMSTQELFDVGQNFVRQQHSQGAAWLQPRVLLAYGGIPDDAARFPWWFASVLPIWEEEKYELLPTTSVRERLKITAQWVRKLESRECQSASFIPVSTRSIFTSFTPFFMSISVSFGPTHPLSFDGQQQRMRGHEPKTYISQSVVVGAFLAILMVQVATNAGQVLRTRWRERQSQQRVEREQESPQPTSESPDEAGLNEEPARDAG</sequence>
<comment type="caution">
    <text evidence="8">The sequence shown here is derived from an EMBL/GenBank/DDBJ whole genome shotgun (WGS) entry which is preliminary data.</text>
</comment>
<evidence type="ECO:0000256" key="3">
    <source>
        <dbReference type="ARBA" id="ARBA00022833"/>
    </source>
</evidence>
<accession>A0A4S3J775</accession>
<evidence type="ECO:0008006" key="10">
    <source>
        <dbReference type="Google" id="ProtNLM"/>
    </source>
</evidence>
<dbReference type="SUPFAM" id="SSF57850">
    <property type="entry name" value="RING/U-box"/>
    <property type="match status" value="1"/>
</dbReference>
<proteinExistence type="predicted"/>
<dbReference type="Proteomes" id="UP000308092">
    <property type="component" value="Unassembled WGS sequence"/>
</dbReference>
<dbReference type="Pfam" id="PF13923">
    <property type="entry name" value="zf-C3HC4_2"/>
    <property type="match status" value="1"/>
</dbReference>
<feature type="region of interest" description="Disordered" evidence="5">
    <location>
        <begin position="550"/>
        <end position="586"/>
    </location>
</feature>
<evidence type="ECO:0000256" key="4">
    <source>
        <dbReference type="PROSITE-ProRule" id="PRU00175"/>
    </source>
</evidence>
<keyword evidence="3" id="KW-0862">Zinc</keyword>
<evidence type="ECO:0000313" key="9">
    <source>
        <dbReference type="Proteomes" id="UP000308092"/>
    </source>
</evidence>
<dbReference type="GO" id="GO:0061630">
    <property type="term" value="F:ubiquitin protein ligase activity"/>
    <property type="evidence" value="ECO:0007669"/>
    <property type="project" value="TreeGrafter"/>
</dbReference>
<dbReference type="Gene3D" id="3.30.40.10">
    <property type="entry name" value="Zinc/RING finger domain, C3HC4 (zinc finger)"/>
    <property type="match status" value="1"/>
</dbReference>
<name>A0A4S3J775_9EURO</name>
<dbReference type="InterPro" id="IPR003111">
    <property type="entry name" value="Lon_prtase_N"/>
</dbReference>
<dbReference type="GO" id="GO:0008270">
    <property type="term" value="F:zinc ion binding"/>
    <property type="evidence" value="ECO:0007669"/>
    <property type="project" value="UniProtKB-KW"/>
</dbReference>
<dbReference type="PROSITE" id="PS50089">
    <property type="entry name" value="ZF_RING_2"/>
    <property type="match status" value="1"/>
</dbReference>
<dbReference type="PANTHER" id="PTHR23327:SF42">
    <property type="entry name" value="LON PEPTIDASE N-TERMINAL DOMAIN AND RING FINGER PROTEIN C14F5.10C"/>
    <property type="match status" value="1"/>
</dbReference>
<dbReference type="Pfam" id="PF02190">
    <property type="entry name" value="LON_substr_bdg"/>
    <property type="match status" value="1"/>
</dbReference>
<dbReference type="AlphaFoldDB" id="A0A4S3J775"/>
<dbReference type="SUPFAM" id="SSF88697">
    <property type="entry name" value="PUA domain-like"/>
    <property type="match status" value="1"/>
</dbReference>
<dbReference type="Gene3D" id="1.20.58.1480">
    <property type="match status" value="1"/>
</dbReference>
<keyword evidence="1" id="KW-0479">Metal-binding</keyword>
<dbReference type="InterPro" id="IPR017907">
    <property type="entry name" value="Znf_RING_CS"/>
</dbReference>
<reference evidence="8 9" key="1">
    <citation type="submission" date="2019-03" db="EMBL/GenBank/DDBJ databases">
        <title>The genome sequence of a newly discovered highly antifungal drug resistant Aspergillus species, Aspergillus tanneri NIH 1004.</title>
        <authorList>
            <person name="Mounaud S."/>
            <person name="Singh I."/>
            <person name="Joardar V."/>
            <person name="Pakala S."/>
            <person name="Pakala S."/>
            <person name="Venepally P."/>
            <person name="Hoover J."/>
            <person name="Nierman W."/>
            <person name="Chung J."/>
            <person name="Losada L."/>
        </authorList>
    </citation>
    <scope>NUCLEOTIDE SEQUENCE [LARGE SCALE GENOMIC DNA]</scope>
    <source>
        <strain evidence="8 9">NIH1004</strain>
    </source>
</reference>
<dbReference type="PANTHER" id="PTHR23327">
    <property type="entry name" value="RING FINGER PROTEIN 127"/>
    <property type="match status" value="1"/>
</dbReference>
<dbReference type="SMART" id="SM00184">
    <property type="entry name" value="RING"/>
    <property type="match status" value="1"/>
</dbReference>
<evidence type="ECO:0000313" key="8">
    <source>
        <dbReference type="EMBL" id="THC90823.1"/>
    </source>
</evidence>
<organism evidence="8 9">
    <name type="scientific">Aspergillus tanneri</name>
    <dbReference type="NCBI Taxonomy" id="1220188"/>
    <lineage>
        <taxon>Eukaryota</taxon>
        <taxon>Fungi</taxon>
        <taxon>Dikarya</taxon>
        <taxon>Ascomycota</taxon>
        <taxon>Pezizomycotina</taxon>
        <taxon>Eurotiomycetes</taxon>
        <taxon>Eurotiomycetidae</taxon>
        <taxon>Eurotiales</taxon>
        <taxon>Aspergillaceae</taxon>
        <taxon>Aspergillus</taxon>
        <taxon>Aspergillus subgen. Circumdati</taxon>
    </lineage>
</organism>
<feature type="domain" description="RING-type" evidence="6">
    <location>
        <begin position="150"/>
        <end position="188"/>
    </location>
</feature>
<evidence type="ECO:0000259" key="6">
    <source>
        <dbReference type="PROSITE" id="PS50089"/>
    </source>
</evidence>
<dbReference type="STRING" id="1220188.A0A4S3J775"/>
<protein>
    <recommendedName>
        <fullName evidence="10">LON peptidase N-terminal domain and RING finger protein 3</fullName>
    </recommendedName>
</protein>
<evidence type="ECO:0000256" key="5">
    <source>
        <dbReference type="SAM" id="MobiDB-lite"/>
    </source>
</evidence>
<dbReference type="SMART" id="SM00464">
    <property type="entry name" value="LON"/>
    <property type="match status" value="1"/>
</dbReference>
<gene>
    <name evidence="8" type="ORF">EYZ11_009709</name>
</gene>
<dbReference type="InterPro" id="IPR015947">
    <property type="entry name" value="PUA-like_sf"/>
</dbReference>
<dbReference type="PROSITE" id="PS51787">
    <property type="entry name" value="LON_N"/>
    <property type="match status" value="1"/>
</dbReference>
<keyword evidence="9" id="KW-1185">Reference proteome</keyword>
<dbReference type="InterPro" id="IPR013083">
    <property type="entry name" value="Znf_RING/FYVE/PHD"/>
</dbReference>
<evidence type="ECO:0000259" key="7">
    <source>
        <dbReference type="PROSITE" id="PS51787"/>
    </source>
</evidence>
<dbReference type="InterPro" id="IPR046336">
    <property type="entry name" value="Lon_prtase_N_sf"/>
</dbReference>